<dbReference type="Proteomes" id="UP000078540">
    <property type="component" value="Unassembled WGS sequence"/>
</dbReference>
<feature type="transmembrane region" description="Helical" evidence="1">
    <location>
        <begin position="60"/>
        <end position="81"/>
    </location>
</feature>
<feature type="transmembrane region" description="Helical" evidence="1">
    <location>
        <begin position="218"/>
        <end position="244"/>
    </location>
</feature>
<accession>A0A195BL65</accession>
<dbReference type="EMBL" id="KQ976453">
    <property type="protein sequence ID" value="KYM85422.1"/>
    <property type="molecule type" value="Genomic_DNA"/>
</dbReference>
<evidence type="ECO:0000313" key="3">
    <source>
        <dbReference type="Proteomes" id="UP000078540"/>
    </source>
</evidence>
<evidence type="ECO:0000313" key="2">
    <source>
        <dbReference type="EMBL" id="KYM85422.1"/>
    </source>
</evidence>
<gene>
    <name evidence="2" type="ORF">ALC53_04665</name>
</gene>
<keyword evidence="1" id="KW-0472">Membrane</keyword>
<feature type="transmembrane region" description="Helical" evidence="1">
    <location>
        <begin position="102"/>
        <end position="124"/>
    </location>
</feature>
<proteinExistence type="predicted"/>
<keyword evidence="1" id="KW-1133">Transmembrane helix</keyword>
<organism evidence="2 3">
    <name type="scientific">Atta colombica</name>
    <dbReference type="NCBI Taxonomy" id="520822"/>
    <lineage>
        <taxon>Eukaryota</taxon>
        <taxon>Metazoa</taxon>
        <taxon>Ecdysozoa</taxon>
        <taxon>Arthropoda</taxon>
        <taxon>Hexapoda</taxon>
        <taxon>Insecta</taxon>
        <taxon>Pterygota</taxon>
        <taxon>Neoptera</taxon>
        <taxon>Endopterygota</taxon>
        <taxon>Hymenoptera</taxon>
        <taxon>Apocrita</taxon>
        <taxon>Aculeata</taxon>
        <taxon>Formicoidea</taxon>
        <taxon>Formicidae</taxon>
        <taxon>Myrmicinae</taxon>
        <taxon>Atta</taxon>
    </lineage>
</organism>
<keyword evidence="1" id="KW-0812">Transmembrane</keyword>
<protein>
    <submittedName>
        <fullName evidence="2">Uncharacterized protein</fullName>
    </submittedName>
</protein>
<dbReference type="STRING" id="520822.A0A195BL65"/>
<reference evidence="2 3" key="1">
    <citation type="submission" date="2015-09" db="EMBL/GenBank/DDBJ databases">
        <title>Atta colombica WGS genome.</title>
        <authorList>
            <person name="Nygaard S."/>
            <person name="Hu H."/>
            <person name="Boomsma J."/>
            <person name="Zhang G."/>
        </authorList>
    </citation>
    <scope>NUCLEOTIDE SEQUENCE [LARGE SCALE GENOMIC DNA]</scope>
    <source>
        <strain evidence="2">Treedump-2</strain>
        <tissue evidence="2">Whole body</tissue>
    </source>
</reference>
<dbReference type="AlphaFoldDB" id="A0A195BL65"/>
<evidence type="ECO:0000256" key="1">
    <source>
        <dbReference type="SAM" id="Phobius"/>
    </source>
</evidence>
<keyword evidence="3" id="KW-1185">Reference proteome</keyword>
<name>A0A195BL65_9HYME</name>
<sequence length="253" mass="28834">MTENGHSLVYRKRVRCTCEWEIKFGYGVAFTLAVFEVKRFLVIALEIFTEWQVIRIAGGFQPVALTLVDVALGLPCALIIVRTIRRRKSNLYSKIRQVLKCLLIMIIICIAMNTTTLALIGYHISVKQETLIDIFNVSMHLYTTAASHKYIYIFYKKVDYASREEMAQQNRISDEDYRGLGVPFSCCNLRAAAPCMHIEMTDDKTINVNGCVEIISPILLRIVIVSYVMTITVMIIQVLLAFLITRVCLHNLA</sequence>